<dbReference type="EMBL" id="JAFNEN010000081">
    <property type="protein sequence ID" value="KAG8195686.1"/>
    <property type="molecule type" value="Genomic_DNA"/>
</dbReference>
<protein>
    <submittedName>
        <fullName evidence="1">Uncharacterized protein</fullName>
    </submittedName>
</protein>
<dbReference type="AlphaFoldDB" id="A0AAV6VJ87"/>
<gene>
    <name evidence="1" type="ORF">JTE90_003828</name>
</gene>
<dbReference type="Proteomes" id="UP000827092">
    <property type="component" value="Unassembled WGS sequence"/>
</dbReference>
<accession>A0AAV6VJ87</accession>
<proteinExistence type="predicted"/>
<keyword evidence="2" id="KW-1185">Reference proteome</keyword>
<reference evidence="1 2" key="1">
    <citation type="journal article" date="2022" name="Nat. Ecol. Evol.">
        <title>A masculinizing supergene underlies an exaggerated male reproductive morph in a spider.</title>
        <authorList>
            <person name="Hendrickx F."/>
            <person name="De Corte Z."/>
            <person name="Sonet G."/>
            <person name="Van Belleghem S.M."/>
            <person name="Kostlbacher S."/>
            <person name="Vangestel C."/>
        </authorList>
    </citation>
    <scope>NUCLEOTIDE SEQUENCE [LARGE SCALE GENOMIC DNA]</scope>
    <source>
        <strain evidence="1">W744_W776</strain>
    </source>
</reference>
<sequence length="89" mass="10095">MITIIESLCQSYQLIFFSDVHAWSLPSTSNDHLEHLSKEGSVNVILFRVEDEDSFRGSCRKDPVKGTLFSVPRDGSSGYLLRSESRSER</sequence>
<evidence type="ECO:0000313" key="1">
    <source>
        <dbReference type="EMBL" id="KAG8195686.1"/>
    </source>
</evidence>
<organism evidence="1 2">
    <name type="scientific">Oedothorax gibbosus</name>
    <dbReference type="NCBI Taxonomy" id="931172"/>
    <lineage>
        <taxon>Eukaryota</taxon>
        <taxon>Metazoa</taxon>
        <taxon>Ecdysozoa</taxon>
        <taxon>Arthropoda</taxon>
        <taxon>Chelicerata</taxon>
        <taxon>Arachnida</taxon>
        <taxon>Araneae</taxon>
        <taxon>Araneomorphae</taxon>
        <taxon>Entelegynae</taxon>
        <taxon>Araneoidea</taxon>
        <taxon>Linyphiidae</taxon>
        <taxon>Erigoninae</taxon>
        <taxon>Oedothorax</taxon>
    </lineage>
</organism>
<comment type="caution">
    <text evidence="1">The sequence shown here is derived from an EMBL/GenBank/DDBJ whole genome shotgun (WGS) entry which is preliminary data.</text>
</comment>
<evidence type="ECO:0000313" key="2">
    <source>
        <dbReference type="Proteomes" id="UP000827092"/>
    </source>
</evidence>
<name>A0AAV6VJ87_9ARAC</name>